<dbReference type="Gene3D" id="1.10.167.10">
    <property type="entry name" value="Regulator of G-protein Signalling 4, domain 2"/>
    <property type="match status" value="1"/>
</dbReference>
<evidence type="ECO:0008006" key="4">
    <source>
        <dbReference type="Google" id="ProtNLM"/>
    </source>
</evidence>
<feature type="transmembrane region" description="Helical" evidence="1">
    <location>
        <begin position="202"/>
        <end position="220"/>
    </location>
</feature>
<dbReference type="SUPFAM" id="SSF48097">
    <property type="entry name" value="Regulator of G-protein signaling, RGS"/>
    <property type="match status" value="1"/>
</dbReference>
<accession>A0A4V1J4G5</accession>
<keyword evidence="1" id="KW-1133">Transmembrane helix</keyword>
<dbReference type="EMBL" id="ML002860">
    <property type="protein sequence ID" value="RKP35479.1"/>
    <property type="molecule type" value="Genomic_DNA"/>
</dbReference>
<evidence type="ECO:0000313" key="2">
    <source>
        <dbReference type="EMBL" id="RKP35479.1"/>
    </source>
</evidence>
<feature type="transmembrane region" description="Helical" evidence="1">
    <location>
        <begin position="89"/>
        <end position="111"/>
    </location>
</feature>
<evidence type="ECO:0000313" key="3">
    <source>
        <dbReference type="Proteomes" id="UP000268162"/>
    </source>
</evidence>
<feature type="transmembrane region" description="Helical" evidence="1">
    <location>
        <begin position="63"/>
        <end position="83"/>
    </location>
</feature>
<keyword evidence="1" id="KW-0472">Membrane</keyword>
<evidence type="ECO:0000256" key="1">
    <source>
        <dbReference type="SAM" id="Phobius"/>
    </source>
</evidence>
<sequence length="615" mass="68793">MTNYTGLIDQQDSEFWVPSAEGNEIIAIVIGSLTALALLFVLVTTVLFYRASRHSEFMRQRSHGLTILISVSVFFYILVAGSSNTRQNIGYPCFVQLWGVYICCITHAFSFTTKVLRFLFMVQFNKDKLGIKPQNIAPSSKEAGGPFAVMDVKSNASAPLNRPSTQKQSSLVANVANRNGFFNRWLSKNKWFFLSEGRVTKLVFALVGLVMIYVLIIQIVDKSFTIIPTATLCYFGWQYAVMLTILLGNSLILLPYCLTKLWHAKDGYGIRQELIACCILLAIGSAITIIWGMAPGPQSNVFSTMSWISISFLVLHAITVAYPVYQIHYSNEHQYTIANSADPEVQMLSTHSHTNQWRAFLNMLSDPVGLAQLKIWSAQFFCTELIIFIEEYQDLKKFLASTYPPPPRPGAENKGFRNTMLTVASPITTGPSFLKRQSSSVSLVLATNESEYSVPLTPVSPRKVPLGQHPLSSPTCEDSLIAGSTHELKPISEKYTFIDIDHPSEIVPSIRDTWNITPSEPSTSQFSASRTSLSTNVPSNNLDVVSHPSLQLAYFMFYQRFIEESSDLKVNVSHELTNLVEARALMGDFSADIFDDVRQDVLKALFRTVYVKCMK</sequence>
<keyword evidence="1" id="KW-0812">Transmembrane</keyword>
<feature type="transmembrane region" description="Helical" evidence="1">
    <location>
        <begin position="274"/>
        <end position="294"/>
    </location>
</feature>
<dbReference type="Proteomes" id="UP000268162">
    <property type="component" value="Unassembled WGS sequence"/>
</dbReference>
<organism evidence="2 3">
    <name type="scientific">Dimargaris cristalligena</name>
    <dbReference type="NCBI Taxonomy" id="215637"/>
    <lineage>
        <taxon>Eukaryota</taxon>
        <taxon>Fungi</taxon>
        <taxon>Fungi incertae sedis</taxon>
        <taxon>Zoopagomycota</taxon>
        <taxon>Kickxellomycotina</taxon>
        <taxon>Dimargaritomycetes</taxon>
        <taxon>Dimargaritales</taxon>
        <taxon>Dimargaritaceae</taxon>
        <taxon>Dimargaris</taxon>
    </lineage>
</organism>
<dbReference type="InterPro" id="IPR036305">
    <property type="entry name" value="RGS_sf"/>
</dbReference>
<dbReference type="AlphaFoldDB" id="A0A4V1J4G5"/>
<name>A0A4V1J4G5_9FUNG</name>
<protein>
    <recommendedName>
        <fullName evidence="4">RGS domain-containing protein</fullName>
    </recommendedName>
</protein>
<dbReference type="STRING" id="215637.A0A4V1J4G5"/>
<proteinExistence type="predicted"/>
<dbReference type="InterPro" id="IPR044926">
    <property type="entry name" value="RGS_subdomain_2"/>
</dbReference>
<keyword evidence="3" id="KW-1185">Reference proteome</keyword>
<reference evidence="3" key="1">
    <citation type="journal article" date="2018" name="Nat. Microbiol.">
        <title>Leveraging single-cell genomics to expand the fungal tree of life.</title>
        <authorList>
            <person name="Ahrendt S.R."/>
            <person name="Quandt C.A."/>
            <person name="Ciobanu D."/>
            <person name="Clum A."/>
            <person name="Salamov A."/>
            <person name="Andreopoulos B."/>
            <person name="Cheng J.F."/>
            <person name="Woyke T."/>
            <person name="Pelin A."/>
            <person name="Henrissat B."/>
            <person name="Reynolds N.K."/>
            <person name="Benny G.L."/>
            <person name="Smith M.E."/>
            <person name="James T.Y."/>
            <person name="Grigoriev I.V."/>
        </authorList>
    </citation>
    <scope>NUCLEOTIDE SEQUENCE [LARGE SCALE GENOMIC DNA]</scope>
    <source>
        <strain evidence="3">RSA 468</strain>
    </source>
</reference>
<feature type="transmembrane region" description="Helical" evidence="1">
    <location>
        <begin position="306"/>
        <end position="325"/>
    </location>
</feature>
<feature type="transmembrane region" description="Helical" evidence="1">
    <location>
        <begin position="25"/>
        <end position="51"/>
    </location>
</feature>
<feature type="transmembrane region" description="Helical" evidence="1">
    <location>
        <begin position="240"/>
        <end position="262"/>
    </location>
</feature>
<gene>
    <name evidence="2" type="ORF">BJ085DRAFT_29473</name>
</gene>